<dbReference type="Proteomes" id="UP000774326">
    <property type="component" value="Unassembled WGS sequence"/>
</dbReference>
<sequence>MALLFKALIFFPLKPPLEPLDLPAVAVGSNLIGKVDTSGKAKLCFSSCLYCKNLEDLLVDASAAEEEEQGEDGSLSSIKWSE</sequence>
<keyword evidence="2" id="KW-1185">Reference proteome</keyword>
<evidence type="ECO:0000313" key="1">
    <source>
        <dbReference type="EMBL" id="KAH3681779.1"/>
    </source>
</evidence>
<reference evidence="1" key="2">
    <citation type="submission" date="2021-01" db="EMBL/GenBank/DDBJ databases">
        <authorList>
            <person name="Schikora-Tamarit M.A."/>
        </authorList>
    </citation>
    <scope>NUCLEOTIDE SEQUENCE</scope>
    <source>
        <strain evidence="1">CBS2887</strain>
    </source>
</reference>
<proteinExistence type="predicted"/>
<dbReference type="EMBL" id="JAEUBG010004206">
    <property type="protein sequence ID" value="KAH3681779.1"/>
    <property type="molecule type" value="Genomic_DNA"/>
</dbReference>
<comment type="caution">
    <text evidence="1">The sequence shown here is derived from an EMBL/GenBank/DDBJ whole genome shotgun (WGS) entry which is preliminary data.</text>
</comment>
<gene>
    <name evidence="1" type="ORF">WICPIJ_007217</name>
</gene>
<evidence type="ECO:0000313" key="2">
    <source>
        <dbReference type="Proteomes" id="UP000774326"/>
    </source>
</evidence>
<name>A0A9P8Q2Y0_WICPI</name>
<reference evidence="1" key="1">
    <citation type="journal article" date="2021" name="Open Biol.">
        <title>Shared evolutionary footprints suggest mitochondrial oxidative damage underlies multiple complex I losses in fungi.</title>
        <authorList>
            <person name="Schikora-Tamarit M.A."/>
            <person name="Marcet-Houben M."/>
            <person name="Nosek J."/>
            <person name="Gabaldon T."/>
        </authorList>
    </citation>
    <scope>NUCLEOTIDE SEQUENCE</scope>
    <source>
        <strain evidence="1">CBS2887</strain>
    </source>
</reference>
<organism evidence="1 2">
    <name type="scientific">Wickerhamomyces pijperi</name>
    <name type="common">Yeast</name>
    <name type="synonym">Pichia pijperi</name>
    <dbReference type="NCBI Taxonomy" id="599730"/>
    <lineage>
        <taxon>Eukaryota</taxon>
        <taxon>Fungi</taxon>
        <taxon>Dikarya</taxon>
        <taxon>Ascomycota</taxon>
        <taxon>Saccharomycotina</taxon>
        <taxon>Saccharomycetes</taxon>
        <taxon>Phaffomycetales</taxon>
        <taxon>Wickerhamomycetaceae</taxon>
        <taxon>Wickerhamomyces</taxon>
    </lineage>
</organism>
<dbReference type="AlphaFoldDB" id="A0A9P8Q2Y0"/>
<protein>
    <submittedName>
        <fullName evidence="1">Uncharacterized protein</fullName>
    </submittedName>
</protein>
<accession>A0A9P8Q2Y0</accession>